<dbReference type="InterPro" id="IPR035965">
    <property type="entry name" value="PAS-like_dom_sf"/>
</dbReference>
<dbReference type="InterPro" id="IPR004358">
    <property type="entry name" value="Sig_transdc_His_kin-like_C"/>
</dbReference>
<dbReference type="EC" id="2.7.13.3" evidence="2"/>
<dbReference type="RefSeq" id="WP_089524902.1">
    <property type="nucleotide sequence ID" value="NZ_NMUQ01000002.1"/>
</dbReference>
<evidence type="ECO:0000256" key="2">
    <source>
        <dbReference type="ARBA" id="ARBA00012438"/>
    </source>
</evidence>
<feature type="domain" description="MHYT" evidence="12">
    <location>
        <begin position="9"/>
        <end position="195"/>
    </location>
</feature>
<feature type="domain" description="Histidine kinase" evidence="11">
    <location>
        <begin position="383"/>
        <end position="587"/>
    </location>
</feature>
<dbReference type="EMBL" id="NMUQ01000002">
    <property type="protein sequence ID" value="OXM14079.1"/>
    <property type="molecule type" value="Genomic_DNA"/>
</dbReference>
<dbReference type="Pfam" id="PF13426">
    <property type="entry name" value="PAS_9"/>
    <property type="match status" value="1"/>
</dbReference>
<keyword evidence="10" id="KW-0812">Transmembrane</keyword>
<evidence type="ECO:0000256" key="7">
    <source>
        <dbReference type="ARBA" id="ARBA00022840"/>
    </source>
</evidence>
<keyword evidence="6" id="KW-0418">Kinase</keyword>
<evidence type="ECO:0000256" key="8">
    <source>
        <dbReference type="ARBA" id="ARBA00022969"/>
    </source>
</evidence>
<protein>
    <recommendedName>
        <fullName evidence="2">histidine kinase</fullName>
        <ecNumber evidence="2">2.7.13.3</ecNumber>
    </recommendedName>
</protein>
<dbReference type="SUPFAM" id="SSF55874">
    <property type="entry name" value="ATPase domain of HSP90 chaperone/DNA topoisomerase II/histidine kinase"/>
    <property type="match status" value="1"/>
</dbReference>
<dbReference type="PROSITE" id="PS50924">
    <property type="entry name" value="MHYT"/>
    <property type="match status" value="1"/>
</dbReference>
<keyword evidence="3" id="KW-0597">Phosphoprotein</keyword>
<dbReference type="InterPro" id="IPR036097">
    <property type="entry name" value="HisK_dim/P_sf"/>
</dbReference>
<dbReference type="GO" id="GO:0000155">
    <property type="term" value="F:phosphorelay sensor kinase activity"/>
    <property type="evidence" value="ECO:0007669"/>
    <property type="project" value="InterPro"/>
</dbReference>
<dbReference type="Pfam" id="PF00512">
    <property type="entry name" value="HisKA"/>
    <property type="match status" value="1"/>
</dbReference>
<sequence>MMIPFRTIDHALYLVLALIIAALASYVMFSMIARFKKSRSHRVYWLMGASTVFAVGAWSMHSVSMLAYHDVAVIVTGTQMIVPLFLSGGSTYFALTLLIGRRENPSMIRQLSAALLLTSGAVMLHFLCMLSHSANHLQLDPFYAGSAFLCFLGPSFAAFFLYQKHADRFRLLSCLLIAVGALAMHLLMIAGTQFYSSLSMEDYRLDDYMLLMGLLMGSAIIIIISFSIVTWIADRRYGLINERYRLLVENSIDMIAVISGTSWEFVNRSGLRMFEITEESHMVGRSIFEFLHPDHKERLNLHLQRHQAYKSIKKTGCEDGPAIELDWVTRTGKLINTELILSESTFAGKSVVVIIRDISERKKNEELLINSEKLYVAGQLAAGIAHEIRNPLTSLKGFLQLIASGRTSASGYYDIMKSELNRVETIVSELLMLSKPQVYEMDIADARCMMLDTVLLLESQAALYGIVVKVDYGEEPLWIYGVDSQIKQVFINVLKNGIEVMQDGGEIEIVLRREGEEVLISVTDMGPGIEEEQLAKIGQPFYTTKDKGTGLGLMVSYKIVDNHKGRIRVESKLGTGTTFEIQLPYRNHSARSDFKGASGENASIG</sequence>
<evidence type="ECO:0000256" key="5">
    <source>
        <dbReference type="ARBA" id="ARBA00022741"/>
    </source>
</evidence>
<keyword evidence="7" id="KW-0067">ATP-binding</keyword>
<organism evidence="13 14">
    <name type="scientific">Paenibacillus herberti</name>
    <dbReference type="NCBI Taxonomy" id="1619309"/>
    <lineage>
        <taxon>Bacteria</taxon>
        <taxon>Bacillati</taxon>
        <taxon>Bacillota</taxon>
        <taxon>Bacilli</taxon>
        <taxon>Bacillales</taxon>
        <taxon>Paenibacillaceae</taxon>
        <taxon>Paenibacillus</taxon>
    </lineage>
</organism>
<keyword evidence="9" id="KW-0902">Two-component regulatory system</keyword>
<feature type="transmembrane region" description="Helical" evidence="10">
    <location>
        <begin position="44"/>
        <end position="68"/>
    </location>
</feature>
<dbReference type="OrthoDB" id="9815750at2"/>
<dbReference type="NCBIfam" id="TIGR00229">
    <property type="entry name" value="sensory_box"/>
    <property type="match status" value="1"/>
</dbReference>
<dbReference type="PRINTS" id="PR00344">
    <property type="entry name" value="BCTRLSENSOR"/>
</dbReference>
<feature type="transmembrane region" description="Helical" evidence="10">
    <location>
        <begin position="208"/>
        <end position="233"/>
    </location>
</feature>
<dbReference type="InterPro" id="IPR003661">
    <property type="entry name" value="HisK_dim/P_dom"/>
</dbReference>
<keyword evidence="4" id="KW-0808">Transferase</keyword>
<dbReference type="SUPFAM" id="SSF55785">
    <property type="entry name" value="PYP-like sensor domain (PAS domain)"/>
    <property type="match status" value="1"/>
</dbReference>
<keyword evidence="8" id="KW-0749">Sporulation</keyword>
<dbReference type="GO" id="GO:0030435">
    <property type="term" value="P:sporulation resulting in formation of a cellular spore"/>
    <property type="evidence" value="ECO:0007669"/>
    <property type="project" value="UniProtKB-KW"/>
</dbReference>
<evidence type="ECO:0000313" key="13">
    <source>
        <dbReference type="EMBL" id="OXM14079.1"/>
    </source>
</evidence>
<comment type="catalytic activity">
    <reaction evidence="1">
        <text>ATP + protein L-histidine = ADP + protein N-phospho-L-histidine.</text>
        <dbReference type="EC" id="2.7.13.3"/>
    </reaction>
</comment>
<dbReference type="InterPro" id="IPR003594">
    <property type="entry name" value="HATPase_dom"/>
</dbReference>
<feature type="transmembrane region" description="Helical" evidence="10">
    <location>
        <begin position="80"/>
        <end position="99"/>
    </location>
</feature>
<keyword evidence="5" id="KW-0547">Nucleotide-binding</keyword>
<feature type="transmembrane region" description="Helical" evidence="10">
    <location>
        <begin position="111"/>
        <end position="130"/>
    </location>
</feature>
<keyword evidence="10" id="KW-1133">Transmembrane helix</keyword>
<dbReference type="PROSITE" id="PS50109">
    <property type="entry name" value="HIS_KIN"/>
    <property type="match status" value="1"/>
</dbReference>
<dbReference type="CDD" id="cd00082">
    <property type="entry name" value="HisKA"/>
    <property type="match status" value="1"/>
</dbReference>
<dbReference type="InterPro" id="IPR005330">
    <property type="entry name" value="MHYT_dom"/>
</dbReference>
<dbReference type="Gene3D" id="3.30.565.10">
    <property type="entry name" value="Histidine kinase-like ATPase, C-terminal domain"/>
    <property type="match status" value="1"/>
</dbReference>
<reference evidence="13 14" key="1">
    <citation type="submission" date="2017-07" db="EMBL/GenBank/DDBJ databases">
        <title>Paenibacillus herberti R33 genome sequencing and assembly.</title>
        <authorList>
            <person name="Su W."/>
        </authorList>
    </citation>
    <scope>NUCLEOTIDE SEQUENCE [LARGE SCALE GENOMIC DNA]</scope>
    <source>
        <strain evidence="13 14">R33</strain>
    </source>
</reference>
<dbReference type="GO" id="GO:0016020">
    <property type="term" value="C:membrane"/>
    <property type="evidence" value="ECO:0007669"/>
    <property type="project" value="UniProtKB-UniRule"/>
</dbReference>
<evidence type="ECO:0000256" key="6">
    <source>
        <dbReference type="ARBA" id="ARBA00022777"/>
    </source>
</evidence>
<evidence type="ECO:0000256" key="4">
    <source>
        <dbReference type="ARBA" id="ARBA00022679"/>
    </source>
</evidence>
<dbReference type="AlphaFoldDB" id="A0A229NWP7"/>
<evidence type="ECO:0000313" key="14">
    <source>
        <dbReference type="Proteomes" id="UP000215145"/>
    </source>
</evidence>
<dbReference type="Proteomes" id="UP000215145">
    <property type="component" value="Unassembled WGS sequence"/>
</dbReference>
<feature type="transmembrane region" description="Helical" evidence="10">
    <location>
        <begin position="142"/>
        <end position="162"/>
    </location>
</feature>
<name>A0A229NWP7_9BACL</name>
<evidence type="ECO:0000259" key="11">
    <source>
        <dbReference type="PROSITE" id="PS50109"/>
    </source>
</evidence>
<feature type="transmembrane region" description="Helical" evidence="10">
    <location>
        <begin position="174"/>
        <end position="196"/>
    </location>
</feature>
<dbReference type="Pfam" id="PF02518">
    <property type="entry name" value="HATPase_c"/>
    <property type="match status" value="1"/>
</dbReference>
<dbReference type="SUPFAM" id="SSF47384">
    <property type="entry name" value="Homodimeric domain of signal transducing histidine kinase"/>
    <property type="match status" value="1"/>
</dbReference>
<dbReference type="InterPro" id="IPR000014">
    <property type="entry name" value="PAS"/>
</dbReference>
<evidence type="ECO:0000259" key="12">
    <source>
        <dbReference type="PROSITE" id="PS50924"/>
    </source>
</evidence>
<evidence type="ECO:0000256" key="10">
    <source>
        <dbReference type="PROSITE-ProRule" id="PRU00244"/>
    </source>
</evidence>
<dbReference type="SMART" id="SM00387">
    <property type="entry name" value="HATPase_c"/>
    <property type="match status" value="1"/>
</dbReference>
<comment type="caution">
    <text evidence="13">The sequence shown here is derived from an EMBL/GenBank/DDBJ whole genome shotgun (WGS) entry which is preliminary data.</text>
</comment>
<dbReference type="GO" id="GO:0005524">
    <property type="term" value="F:ATP binding"/>
    <property type="evidence" value="ECO:0007669"/>
    <property type="project" value="UniProtKB-KW"/>
</dbReference>
<accession>A0A229NWP7</accession>
<dbReference type="InterPro" id="IPR005467">
    <property type="entry name" value="His_kinase_dom"/>
</dbReference>
<evidence type="ECO:0000256" key="3">
    <source>
        <dbReference type="ARBA" id="ARBA00022553"/>
    </source>
</evidence>
<evidence type="ECO:0000256" key="1">
    <source>
        <dbReference type="ARBA" id="ARBA00000085"/>
    </source>
</evidence>
<dbReference type="InterPro" id="IPR036890">
    <property type="entry name" value="HATPase_C_sf"/>
</dbReference>
<keyword evidence="10" id="KW-0472">Membrane</keyword>
<feature type="transmembrane region" description="Helical" evidence="10">
    <location>
        <begin position="12"/>
        <end position="32"/>
    </location>
</feature>
<keyword evidence="14" id="KW-1185">Reference proteome</keyword>
<dbReference type="PANTHER" id="PTHR43065:SF34">
    <property type="entry name" value="SPORULATION KINASE A"/>
    <property type="match status" value="1"/>
</dbReference>
<dbReference type="SMART" id="SM00388">
    <property type="entry name" value="HisKA"/>
    <property type="match status" value="1"/>
</dbReference>
<dbReference type="SMART" id="SM00091">
    <property type="entry name" value="PAS"/>
    <property type="match status" value="1"/>
</dbReference>
<gene>
    <name evidence="13" type="ORF">CGZ75_13910</name>
</gene>
<dbReference type="FunFam" id="1.10.287.130:FF:000040">
    <property type="entry name" value="PAS domain-containing sensor histidine kinase"/>
    <property type="match status" value="1"/>
</dbReference>
<dbReference type="PANTHER" id="PTHR43065">
    <property type="entry name" value="SENSOR HISTIDINE KINASE"/>
    <property type="match status" value="1"/>
</dbReference>
<dbReference type="Gene3D" id="1.10.287.130">
    <property type="match status" value="1"/>
</dbReference>
<dbReference type="CDD" id="cd00130">
    <property type="entry name" value="PAS"/>
    <property type="match status" value="1"/>
</dbReference>
<proteinExistence type="predicted"/>
<dbReference type="Gene3D" id="3.30.450.20">
    <property type="entry name" value="PAS domain"/>
    <property type="match status" value="1"/>
</dbReference>
<evidence type="ECO:0000256" key="9">
    <source>
        <dbReference type="ARBA" id="ARBA00023012"/>
    </source>
</evidence>